<dbReference type="AlphaFoldDB" id="A0A1F8EC50"/>
<name>A0A1F8EC50_9BACT</name>
<dbReference type="PANTHER" id="PTHR34822">
    <property type="entry name" value="GRPB DOMAIN PROTEIN (AFU_ORTHOLOGUE AFUA_1G01530)"/>
    <property type="match status" value="1"/>
</dbReference>
<accession>A0A1F8EC50</accession>
<evidence type="ECO:0008006" key="3">
    <source>
        <dbReference type="Google" id="ProtNLM"/>
    </source>
</evidence>
<evidence type="ECO:0000313" key="2">
    <source>
        <dbReference type="Proteomes" id="UP000176893"/>
    </source>
</evidence>
<organism evidence="1 2">
    <name type="scientific">Candidatus Yanofskybacteria bacterium RIFCSPHIGHO2_01_FULL_41_26</name>
    <dbReference type="NCBI Taxonomy" id="1802661"/>
    <lineage>
        <taxon>Bacteria</taxon>
        <taxon>Candidatus Yanofskyibacteriota</taxon>
    </lineage>
</organism>
<proteinExistence type="predicted"/>
<sequence>MGLKTIKLDKYSKDWPRLFEEEKQKIISVIGDLRIEHMGSTAIPGLDSKPVIDMMAAVNNLNAVKKYIESLETLEYKYAPELEQQTPDRKFFQKRTPNLWYHLSLTEPTSIYWRDHILFRDYLRNNSEARKNYEELKIRLAEEFVDDFDKYNSGKTEFINKIIEKALKENSI</sequence>
<dbReference type="SUPFAM" id="SSF81301">
    <property type="entry name" value="Nucleotidyltransferase"/>
    <property type="match status" value="1"/>
</dbReference>
<protein>
    <recommendedName>
        <fullName evidence="3">GrpB family protein</fullName>
    </recommendedName>
</protein>
<dbReference type="STRING" id="1802661.A2649_02610"/>
<dbReference type="Gene3D" id="3.30.460.10">
    <property type="entry name" value="Beta Polymerase, domain 2"/>
    <property type="match status" value="1"/>
</dbReference>
<dbReference type="Pfam" id="PF04229">
    <property type="entry name" value="GrpB"/>
    <property type="match status" value="1"/>
</dbReference>
<dbReference type="EMBL" id="MGJB01000015">
    <property type="protein sequence ID" value="OGM98446.1"/>
    <property type="molecule type" value="Genomic_DNA"/>
</dbReference>
<comment type="caution">
    <text evidence="1">The sequence shown here is derived from an EMBL/GenBank/DDBJ whole genome shotgun (WGS) entry which is preliminary data.</text>
</comment>
<evidence type="ECO:0000313" key="1">
    <source>
        <dbReference type="EMBL" id="OGM98446.1"/>
    </source>
</evidence>
<dbReference type="InterPro" id="IPR043519">
    <property type="entry name" value="NT_sf"/>
</dbReference>
<dbReference type="PANTHER" id="PTHR34822:SF1">
    <property type="entry name" value="GRPB FAMILY PROTEIN"/>
    <property type="match status" value="1"/>
</dbReference>
<reference evidence="1 2" key="1">
    <citation type="journal article" date="2016" name="Nat. Commun.">
        <title>Thousands of microbial genomes shed light on interconnected biogeochemical processes in an aquifer system.</title>
        <authorList>
            <person name="Anantharaman K."/>
            <person name="Brown C.T."/>
            <person name="Hug L.A."/>
            <person name="Sharon I."/>
            <person name="Castelle C.J."/>
            <person name="Probst A.J."/>
            <person name="Thomas B.C."/>
            <person name="Singh A."/>
            <person name="Wilkins M.J."/>
            <person name="Karaoz U."/>
            <person name="Brodie E.L."/>
            <person name="Williams K.H."/>
            <person name="Hubbard S.S."/>
            <person name="Banfield J.F."/>
        </authorList>
    </citation>
    <scope>NUCLEOTIDE SEQUENCE [LARGE SCALE GENOMIC DNA]</scope>
</reference>
<dbReference type="Proteomes" id="UP000176893">
    <property type="component" value="Unassembled WGS sequence"/>
</dbReference>
<dbReference type="InterPro" id="IPR007344">
    <property type="entry name" value="GrpB/CoaE"/>
</dbReference>
<gene>
    <name evidence="1" type="ORF">A2649_02610</name>
</gene>